<proteinExistence type="predicted"/>
<reference evidence="1" key="1">
    <citation type="submission" date="2024-06" db="EMBL/GenBank/DDBJ databases">
        <authorList>
            <person name="Coelho C."/>
            <person name="Bento M."/>
            <person name="Garcia E."/>
            <person name="Camelo A."/>
            <person name="Brandao I."/>
            <person name="Espirito Santo C."/>
            <person name="Trovao J."/>
            <person name="Verissimo A."/>
            <person name="Costa J."/>
            <person name="Tiago I."/>
        </authorList>
    </citation>
    <scope>NUCLEOTIDE SEQUENCE</scope>
    <source>
        <strain evidence="1">KWT182</strain>
    </source>
</reference>
<sequence>MIIWIFTTLMRRLGRRPSNFFSSIIPYYNYTPSDETEEKNTFPYNINTAALTSIISNANSSLPTFGQEANKQRSIAAGIANGLTVKQSLAAAMKEYAFSMFRFMELPSSPELIPIALSKLGEKIS</sequence>
<accession>A0AAU7QCC5</accession>
<organism evidence="1">
    <name type="scientific">Acerihabitans sp. KWT182</name>
    <dbReference type="NCBI Taxonomy" id="3157919"/>
    <lineage>
        <taxon>Bacteria</taxon>
        <taxon>Pseudomonadati</taxon>
        <taxon>Pseudomonadota</taxon>
        <taxon>Gammaproteobacteria</taxon>
        <taxon>Enterobacterales</taxon>
        <taxon>Pectobacteriaceae</taxon>
        <taxon>Acerihabitans</taxon>
    </lineage>
</organism>
<dbReference type="EMBL" id="CP157947">
    <property type="protein sequence ID" value="XBS70562.1"/>
    <property type="molecule type" value="Genomic_DNA"/>
</dbReference>
<name>A0AAU7QCC5_9GAMM</name>
<dbReference type="AlphaFoldDB" id="A0AAU7QCC5"/>
<gene>
    <name evidence="1" type="ORF">ABK905_05065</name>
</gene>
<protein>
    <submittedName>
        <fullName evidence="1">Uncharacterized protein</fullName>
    </submittedName>
</protein>
<evidence type="ECO:0000313" key="1">
    <source>
        <dbReference type="EMBL" id="XBS70562.1"/>
    </source>
</evidence>